<dbReference type="Proteomes" id="UP000638560">
    <property type="component" value="Unassembled WGS sequence"/>
</dbReference>
<evidence type="ECO:0000313" key="2">
    <source>
        <dbReference type="EMBL" id="MBF9130312.1"/>
    </source>
</evidence>
<comment type="caution">
    <text evidence="2">The sequence shown here is derived from an EMBL/GenBank/DDBJ whole genome shotgun (WGS) entry which is preliminary data.</text>
</comment>
<accession>A0ABS0GVS7</accession>
<dbReference type="InterPro" id="IPR006073">
    <property type="entry name" value="GTP-bd"/>
</dbReference>
<gene>
    <name evidence="2" type="ORF">I0C86_15305</name>
</gene>
<dbReference type="PANTHER" id="PTHR42714:SF2">
    <property type="entry name" value="TRNA MODIFICATION GTPASE GTPBP3, MITOCHONDRIAL"/>
    <property type="match status" value="1"/>
</dbReference>
<dbReference type="InterPro" id="IPR027417">
    <property type="entry name" value="P-loop_NTPase"/>
</dbReference>
<protein>
    <submittedName>
        <fullName evidence="2">50S ribosome-binding GTPase</fullName>
    </submittedName>
</protein>
<sequence length="336" mass="37141">MQKETHPVNVLQRVRKIVARQVEVETAKPFVVSVMGTTGTGKSSLINALFGTDLRTDPVRPCTKDVQTVRVDGSDGSHLLFHDLPGIGEAGTVDESYIAQYRTRLLESDVVLWAIHADSRSVTFDQHALDRVLGDSPAERVALMSRLTFLLTKADLLTPAPWIFSKSGGVGMFAAMPATAELLAEKERYFQDAFILPHAADLVSSTHHDGTFDVSESGLAFDQHLVSHRGLLTSEAAEALSARHPRHRDVFQRLHDNHRVISCSARLRFNLANLMFVIVNKLGPGAAVRFQKFTSPQGLNTVSVETARRFCNLVVFDQARGKVLFDMADQELGDRR</sequence>
<reference evidence="2 3" key="1">
    <citation type="submission" date="2020-11" db="EMBL/GenBank/DDBJ databases">
        <title>A novel isolate from a Black sea contaminated sediment with potential to produce alkanes: Plantactinospora alkalitolerans sp. nov.</title>
        <authorList>
            <person name="Carro L."/>
            <person name="Veyisoglu A."/>
            <person name="Guven K."/>
            <person name="Schumann P."/>
            <person name="Klenk H.-P."/>
            <person name="Sahin N."/>
        </authorList>
    </citation>
    <scope>NUCLEOTIDE SEQUENCE [LARGE SCALE GENOMIC DNA]</scope>
    <source>
        <strain evidence="2 3">S1510</strain>
    </source>
</reference>
<dbReference type="SUPFAM" id="SSF52540">
    <property type="entry name" value="P-loop containing nucleoside triphosphate hydrolases"/>
    <property type="match status" value="1"/>
</dbReference>
<proteinExistence type="predicted"/>
<dbReference type="Pfam" id="PF01926">
    <property type="entry name" value="MMR_HSR1"/>
    <property type="match status" value="1"/>
</dbReference>
<dbReference type="RefSeq" id="WP_196201883.1">
    <property type="nucleotide sequence ID" value="NZ_JADPUN010000148.1"/>
</dbReference>
<dbReference type="Gene3D" id="3.40.50.300">
    <property type="entry name" value="P-loop containing nucleotide triphosphate hydrolases"/>
    <property type="match status" value="1"/>
</dbReference>
<feature type="domain" description="G" evidence="1">
    <location>
        <begin position="32"/>
        <end position="129"/>
    </location>
</feature>
<dbReference type="PANTHER" id="PTHR42714">
    <property type="entry name" value="TRNA MODIFICATION GTPASE GTPBP3"/>
    <property type="match status" value="1"/>
</dbReference>
<evidence type="ECO:0000313" key="3">
    <source>
        <dbReference type="Proteomes" id="UP000638560"/>
    </source>
</evidence>
<organism evidence="2 3">
    <name type="scientific">Plantactinospora alkalitolerans</name>
    <dbReference type="NCBI Taxonomy" id="2789879"/>
    <lineage>
        <taxon>Bacteria</taxon>
        <taxon>Bacillati</taxon>
        <taxon>Actinomycetota</taxon>
        <taxon>Actinomycetes</taxon>
        <taxon>Micromonosporales</taxon>
        <taxon>Micromonosporaceae</taxon>
        <taxon>Plantactinospora</taxon>
    </lineage>
</organism>
<name>A0ABS0GVS7_9ACTN</name>
<keyword evidence="3" id="KW-1185">Reference proteome</keyword>
<dbReference type="EMBL" id="JADPUN010000148">
    <property type="protein sequence ID" value="MBF9130312.1"/>
    <property type="molecule type" value="Genomic_DNA"/>
</dbReference>
<evidence type="ECO:0000259" key="1">
    <source>
        <dbReference type="Pfam" id="PF01926"/>
    </source>
</evidence>